<dbReference type="SUPFAM" id="SSF161098">
    <property type="entry name" value="MetI-like"/>
    <property type="match status" value="1"/>
</dbReference>
<organism evidence="10 11">
    <name type="scientific">Paralcaligenes ureilyticus</name>
    <dbReference type="NCBI Taxonomy" id="627131"/>
    <lineage>
        <taxon>Bacteria</taxon>
        <taxon>Pseudomonadati</taxon>
        <taxon>Pseudomonadota</taxon>
        <taxon>Betaproteobacteria</taxon>
        <taxon>Burkholderiales</taxon>
        <taxon>Alcaligenaceae</taxon>
        <taxon>Paralcaligenes</taxon>
    </lineage>
</organism>
<keyword evidence="5 8" id="KW-0812">Transmembrane</keyword>
<feature type="transmembrane region" description="Helical" evidence="8">
    <location>
        <begin position="126"/>
        <end position="145"/>
    </location>
</feature>
<keyword evidence="3 8" id="KW-0813">Transport</keyword>
<dbReference type="InterPro" id="IPR035906">
    <property type="entry name" value="MetI-like_sf"/>
</dbReference>
<dbReference type="GO" id="GO:0022857">
    <property type="term" value="F:transmembrane transporter activity"/>
    <property type="evidence" value="ECO:0007669"/>
    <property type="project" value="InterPro"/>
</dbReference>
<feature type="domain" description="ABC transmembrane type-1" evidence="9">
    <location>
        <begin position="23"/>
        <end position="222"/>
    </location>
</feature>
<dbReference type="PROSITE" id="PS50928">
    <property type="entry name" value="ABC_TM1"/>
    <property type="match status" value="1"/>
</dbReference>
<name>A0A4R3LQ58_9BURK</name>
<reference evidence="10 11" key="1">
    <citation type="submission" date="2019-03" db="EMBL/GenBank/DDBJ databases">
        <title>Genomic Encyclopedia of Type Strains, Phase IV (KMG-IV): sequencing the most valuable type-strain genomes for metagenomic binning, comparative biology and taxonomic classification.</title>
        <authorList>
            <person name="Goeker M."/>
        </authorList>
    </citation>
    <scope>NUCLEOTIDE SEQUENCE [LARGE SCALE GENOMIC DNA]</scope>
    <source>
        <strain evidence="10 11">DSM 24591</strain>
    </source>
</reference>
<dbReference type="InterPro" id="IPR010065">
    <property type="entry name" value="AA_ABC_transptr_permease_3TM"/>
</dbReference>
<evidence type="ECO:0000313" key="11">
    <source>
        <dbReference type="Proteomes" id="UP000295525"/>
    </source>
</evidence>
<keyword evidence="11" id="KW-1185">Reference proteome</keyword>
<dbReference type="PANTHER" id="PTHR30614:SF42">
    <property type="entry name" value="GLUTAMATE_ASPARTATE IMPORT PERMEASE PROTEIN GLTJ"/>
    <property type="match status" value="1"/>
</dbReference>
<keyword evidence="6 8" id="KW-1133">Transmembrane helix</keyword>
<dbReference type="EMBL" id="SMAJ01000019">
    <property type="protein sequence ID" value="TCT02341.1"/>
    <property type="molecule type" value="Genomic_DNA"/>
</dbReference>
<comment type="caution">
    <text evidence="10">The sequence shown here is derived from an EMBL/GenBank/DDBJ whole genome shotgun (WGS) entry which is preliminary data.</text>
</comment>
<dbReference type="InterPro" id="IPR043429">
    <property type="entry name" value="ArtM/GltK/GlnP/TcyL/YhdX-like"/>
</dbReference>
<dbReference type="GO" id="GO:0043190">
    <property type="term" value="C:ATP-binding cassette (ABC) transporter complex"/>
    <property type="evidence" value="ECO:0007669"/>
    <property type="project" value="InterPro"/>
</dbReference>
<evidence type="ECO:0000313" key="10">
    <source>
        <dbReference type="EMBL" id="TCT02341.1"/>
    </source>
</evidence>
<sequence length="242" mass="26554">MNYRWDWGILLQDPYWGWIWSGLGLTLLMTLISWVIALTVGLTVGVARSVPSRALNALGSVYVEVFRNIPALAQLFFWYFVFPDIVPNALGVWLKRDLPDPEFMTAAVGIGLFMGARVAEQVRAGIGAVAIHLLPAALATGLRPLQAFRLVLLPLGLRAIIGPLTSEFLITVKMTSISLTIGVLELTGQSRHIENYTFHGLETFTVATAAYLVIGLTVTALMRSINRRVNGIPQREVDNGPI</sequence>
<dbReference type="Gene3D" id="1.10.3720.10">
    <property type="entry name" value="MetI-like"/>
    <property type="match status" value="1"/>
</dbReference>
<dbReference type="Pfam" id="PF00528">
    <property type="entry name" value="BPD_transp_1"/>
    <property type="match status" value="1"/>
</dbReference>
<comment type="subcellular location">
    <subcellularLocation>
        <location evidence="1">Cell inner membrane</location>
        <topology evidence="1">Multi-pass membrane protein</topology>
    </subcellularLocation>
    <subcellularLocation>
        <location evidence="8">Cell membrane</location>
        <topology evidence="8">Multi-pass membrane protein</topology>
    </subcellularLocation>
</comment>
<feature type="transmembrane region" description="Helical" evidence="8">
    <location>
        <begin position="20"/>
        <end position="44"/>
    </location>
</feature>
<dbReference type="RefSeq" id="WP_132585209.1">
    <property type="nucleotide sequence ID" value="NZ_SMAJ01000019.1"/>
</dbReference>
<feature type="transmembrane region" description="Helical" evidence="8">
    <location>
        <begin position="204"/>
        <end position="225"/>
    </location>
</feature>
<dbReference type="AlphaFoldDB" id="A0A4R3LQ58"/>
<gene>
    <name evidence="10" type="ORF">EDC26_11967</name>
</gene>
<evidence type="ECO:0000256" key="2">
    <source>
        <dbReference type="ARBA" id="ARBA00010072"/>
    </source>
</evidence>
<protein>
    <submittedName>
        <fullName evidence="10">L-glutamate ABC transporter membrane protein /L-aspartate ABC transporter membrane protein</fullName>
    </submittedName>
</protein>
<evidence type="ECO:0000256" key="3">
    <source>
        <dbReference type="ARBA" id="ARBA00022448"/>
    </source>
</evidence>
<evidence type="ECO:0000256" key="5">
    <source>
        <dbReference type="ARBA" id="ARBA00022692"/>
    </source>
</evidence>
<keyword evidence="7 8" id="KW-0472">Membrane</keyword>
<dbReference type="Proteomes" id="UP000295525">
    <property type="component" value="Unassembled WGS sequence"/>
</dbReference>
<comment type="similarity">
    <text evidence="2">Belongs to the binding-protein-dependent transport system permease family. HisMQ subfamily.</text>
</comment>
<evidence type="ECO:0000256" key="7">
    <source>
        <dbReference type="ARBA" id="ARBA00023136"/>
    </source>
</evidence>
<evidence type="ECO:0000256" key="8">
    <source>
        <dbReference type="RuleBase" id="RU363032"/>
    </source>
</evidence>
<dbReference type="GO" id="GO:0006865">
    <property type="term" value="P:amino acid transport"/>
    <property type="evidence" value="ECO:0007669"/>
    <property type="project" value="TreeGrafter"/>
</dbReference>
<dbReference type="InterPro" id="IPR000515">
    <property type="entry name" value="MetI-like"/>
</dbReference>
<dbReference type="OrthoDB" id="6534575at2"/>
<keyword evidence="4" id="KW-1003">Cell membrane</keyword>
<evidence type="ECO:0000259" key="9">
    <source>
        <dbReference type="PROSITE" id="PS50928"/>
    </source>
</evidence>
<evidence type="ECO:0000256" key="6">
    <source>
        <dbReference type="ARBA" id="ARBA00022989"/>
    </source>
</evidence>
<proteinExistence type="inferred from homology"/>
<accession>A0A4R3LQ58</accession>
<evidence type="ECO:0000256" key="1">
    <source>
        <dbReference type="ARBA" id="ARBA00004429"/>
    </source>
</evidence>
<evidence type="ECO:0000256" key="4">
    <source>
        <dbReference type="ARBA" id="ARBA00022475"/>
    </source>
</evidence>
<dbReference type="PANTHER" id="PTHR30614">
    <property type="entry name" value="MEMBRANE COMPONENT OF AMINO ACID ABC TRANSPORTER"/>
    <property type="match status" value="1"/>
</dbReference>
<dbReference type="NCBIfam" id="TIGR01726">
    <property type="entry name" value="HEQRo_perm_3TM"/>
    <property type="match status" value="1"/>
</dbReference>